<keyword evidence="3" id="KW-0175">Coiled coil</keyword>
<evidence type="ECO:0000259" key="4">
    <source>
        <dbReference type="PROSITE" id="PS00622"/>
    </source>
</evidence>
<dbReference type="InterPro" id="IPR036388">
    <property type="entry name" value="WH-like_DNA-bd_sf"/>
</dbReference>
<dbReference type="Gene3D" id="1.10.10.10">
    <property type="entry name" value="Winged helix-like DNA-binding domain superfamily/Winged helix DNA-binding domain"/>
    <property type="match status" value="1"/>
</dbReference>
<proteinExistence type="predicted"/>
<dbReference type="RefSeq" id="WP_012810539.1">
    <property type="nucleotide sequence ID" value="NC_013205.1"/>
</dbReference>
<dbReference type="Pfam" id="PF08281">
    <property type="entry name" value="Sigma70_r4_2"/>
    <property type="match status" value="1"/>
</dbReference>
<dbReference type="KEGG" id="aac:Aaci_1166"/>
<evidence type="ECO:0000256" key="1">
    <source>
        <dbReference type="ARBA" id="ARBA00023015"/>
    </source>
</evidence>
<reference evidence="5 6" key="2">
    <citation type="journal article" date="2010" name="Stand. Genomic Sci.">
        <title>Complete genome sequence of Alicyclobacillus acidocaldarius type strain (104-IA).</title>
        <authorList>
            <person name="Mavromatis K."/>
            <person name="Sikorski J."/>
            <person name="Lapidus A."/>
            <person name="Glavina Del Rio T."/>
            <person name="Copeland A."/>
            <person name="Tice H."/>
            <person name="Cheng J.F."/>
            <person name="Lucas S."/>
            <person name="Chen F."/>
            <person name="Nolan M."/>
            <person name="Bruce D."/>
            <person name="Goodwin L."/>
            <person name="Pitluck S."/>
            <person name="Ivanova N."/>
            <person name="Ovchinnikova G."/>
            <person name="Pati A."/>
            <person name="Chen A."/>
            <person name="Palaniappan K."/>
            <person name="Land M."/>
            <person name="Hauser L."/>
            <person name="Chang Y.J."/>
            <person name="Jeffries C.D."/>
            <person name="Chain P."/>
            <person name="Meincke L."/>
            <person name="Sims D."/>
            <person name="Chertkov O."/>
            <person name="Han C."/>
            <person name="Brettin T."/>
            <person name="Detter J.C."/>
            <person name="Wahrenburg C."/>
            <person name="Rohde M."/>
            <person name="Pukall R."/>
            <person name="Goker M."/>
            <person name="Bristow J."/>
            <person name="Eisen J.A."/>
            <person name="Markowitz V."/>
            <person name="Hugenholtz P."/>
            <person name="Klenk H.P."/>
            <person name="Kyrpides N.C."/>
        </authorList>
    </citation>
    <scope>NUCLEOTIDE SEQUENCE [LARGE SCALE GENOMIC DNA]</scope>
    <source>
        <strain evidence="6">ATCC 27009 / DSM 446 / BCRC 14685 / JCM 5260 / KCTC 1825 / NBRC 15652 / NCIMB 11725 / NRRL B-14509 / 104-IA</strain>
    </source>
</reference>
<dbReference type="AlphaFoldDB" id="C8WVS5"/>
<evidence type="ECO:0000313" key="6">
    <source>
        <dbReference type="Proteomes" id="UP000001917"/>
    </source>
</evidence>
<dbReference type="HOGENOM" id="CLU_130804_0_0_9"/>
<sequence length="182" mass="20740">MARSDLEDLIQEYELTLQRIKEAKRETQKRLQEHPELERDVWLYESMARSLDYTLCLMEGTTRVEHREVLVGDPAVLDRLAAKCVGGTQPGRWDRDDEGDAAEGAVEWWRQRLPVAWRSVLSLREAACLFAYERGMSYAGIAQALGVTRGSVQSYVRRAREKLERANAVQLGLFDDTPDLGA</sequence>
<dbReference type="GO" id="GO:0016987">
    <property type="term" value="F:sigma factor activity"/>
    <property type="evidence" value="ECO:0007669"/>
    <property type="project" value="InterPro"/>
</dbReference>
<dbReference type="InterPro" id="IPR013249">
    <property type="entry name" value="RNA_pol_sigma70_r4_t2"/>
</dbReference>
<dbReference type="GO" id="GO:0003677">
    <property type="term" value="F:DNA binding"/>
    <property type="evidence" value="ECO:0007669"/>
    <property type="project" value="InterPro"/>
</dbReference>
<dbReference type="PROSITE" id="PS00622">
    <property type="entry name" value="HTH_LUXR_1"/>
    <property type="match status" value="1"/>
</dbReference>
<gene>
    <name evidence="5" type="ordered locus">Aaci_1166</name>
</gene>
<dbReference type="EMBL" id="CP001727">
    <property type="protein sequence ID" value="ACV58197.1"/>
    <property type="molecule type" value="Genomic_DNA"/>
</dbReference>
<reference evidence="6" key="1">
    <citation type="submission" date="2009-09" db="EMBL/GenBank/DDBJ databases">
        <title>The complete chromosome of Alicyclobacillus acidocaldarius subsp. acidocaldarius DSM 446.</title>
        <authorList>
            <consortium name="US DOE Joint Genome Institute (JGI-PGF)"/>
            <person name="Lucas S."/>
            <person name="Copeland A."/>
            <person name="Lapidus A."/>
            <person name="Glavina del Rio T."/>
            <person name="Dalin E."/>
            <person name="Tice H."/>
            <person name="Bruce D."/>
            <person name="Goodwin L."/>
            <person name="Pitluck S."/>
            <person name="Kyrpides N."/>
            <person name="Mavromatis K."/>
            <person name="Ivanova N."/>
            <person name="Ovchinnikova G."/>
            <person name="Chertkov O."/>
            <person name="Sims D."/>
            <person name="Brettin T."/>
            <person name="Detter J.C."/>
            <person name="Han C."/>
            <person name="Larimer F."/>
            <person name="Land M."/>
            <person name="Hauser L."/>
            <person name="Markowitz V."/>
            <person name="Cheng J.-F."/>
            <person name="Hugenholtz P."/>
            <person name="Woyke T."/>
            <person name="Wu D."/>
            <person name="Pukall R."/>
            <person name="Klenk H.-P."/>
            <person name="Eisen J.A."/>
        </authorList>
    </citation>
    <scope>NUCLEOTIDE SEQUENCE [LARGE SCALE GENOMIC DNA]</scope>
    <source>
        <strain evidence="6">ATCC 27009 / DSM 446 / BCRC 14685 / JCM 5260 / KCTC 1825 / NBRC 15652 / NCIMB 11725 / NRRL B-14509 / 104-IA</strain>
    </source>
</reference>
<dbReference type="InterPro" id="IPR016032">
    <property type="entry name" value="Sig_transdc_resp-reg_C-effctor"/>
</dbReference>
<dbReference type="GO" id="GO:0006352">
    <property type="term" value="P:DNA-templated transcription initiation"/>
    <property type="evidence" value="ECO:0007669"/>
    <property type="project" value="InterPro"/>
</dbReference>
<dbReference type="eggNOG" id="COG1595">
    <property type="taxonomic scope" value="Bacteria"/>
</dbReference>
<name>C8WVS5_ALIAD</name>
<evidence type="ECO:0000313" key="5">
    <source>
        <dbReference type="EMBL" id="ACV58197.1"/>
    </source>
</evidence>
<accession>C8WVS5</accession>
<keyword evidence="2" id="KW-0804">Transcription</keyword>
<evidence type="ECO:0000256" key="2">
    <source>
        <dbReference type="ARBA" id="ARBA00023163"/>
    </source>
</evidence>
<dbReference type="Proteomes" id="UP000001917">
    <property type="component" value="Chromosome"/>
</dbReference>
<keyword evidence="1" id="KW-0805">Transcription regulation</keyword>
<keyword evidence="6" id="KW-1185">Reference proteome</keyword>
<evidence type="ECO:0000256" key="3">
    <source>
        <dbReference type="SAM" id="Coils"/>
    </source>
</evidence>
<protein>
    <submittedName>
        <fullName evidence="5">Transcriptional regulator, LuxR family</fullName>
    </submittedName>
</protein>
<feature type="coiled-coil region" evidence="3">
    <location>
        <begin position="3"/>
        <end position="30"/>
    </location>
</feature>
<dbReference type="SUPFAM" id="SSF46894">
    <property type="entry name" value="C-terminal effector domain of the bipartite response regulators"/>
    <property type="match status" value="1"/>
</dbReference>
<dbReference type="SMART" id="SM00421">
    <property type="entry name" value="HTH_LUXR"/>
    <property type="match status" value="1"/>
</dbReference>
<dbReference type="InterPro" id="IPR000792">
    <property type="entry name" value="Tscrpt_reg_LuxR_C"/>
</dbReference>
<feature type="domain" description="HTH luxR-type" evidence="4">
    <location>
        <begin position="135"/>
        <end position="162"/>
    </location>
</feature>
<dbReference type="STRING" id="521098.Aaci_1166"/>
<organism evidence="5 6">
    <name type="scientific">Alicyclobacillus acidocaldarius subsp. acidocaldarius (strain ATCC 27009 / DSM 446 / BCRC 14685 / JCM 5260 / KCTC 1825 / NBRC 15652 / NCIMB 11725 / NRRL B-14509 / 104-IA)</name>
    <name type="common">Bacillus acidocaldarius</name>
    <dbReference type="NCBI Taxonomy" id="521098"/>
    <lineage>
        <taxon>Bacteria</taxon>
        <taxon>Bacillati</taxon>
        <taxon>Bacillota</taxon>
        <taxon>Bacilli</taxon>
        <taxon>Bacillales</taxon>
        <taxon>Alicyclobacillaceae</taxon>
        <taxon>Alicyclobacillus</taxon>
    </lineage>
</organism>